<dbReference type="InterPro" id="IPR019554">
    <property type="entry name" value="Soluble_ligand-bd"/>
</dbReference>
<dbReference type="Proteomes" id="UP000295662">
    <property type="component" value="Unassembled WGS sequence"/>
</dbReference>
<feature type="signal peptide" evidence="2">
    <location>
        <begin position="1"/>
        <end position="20"/>
    </location>
</feature>
<evidence type="ECO:0000259" key="4">
    <source>
        <dbReference type="Pfam" id="PF10531"/>
    </source>
</evidence>
<organism evidence="5 6">
    <name type="scientific">Prosthecobacter fusiformis</name>
    <dbReference type="NCBI Taxonomy" id="48464"/>
    <lineage>
        <taxon>Bacteria</taxon>
        <taxon>Pseudomonadati</taxon>
        <taxon>Verrucomicrobiota</taxon>
        <taxon>Verrucomicrobiia</taxon>
        <taxon>Verrucomicrobiales</taxon>
        <taxon>Verrucomicrobiaceae</taxon>
        <taxon>Prosthecobacter</taxon>
    </lineage>
</organism>
<dbReference type="PANTHER" id="PTHR33619:SF3">
    <property type="entry name" value="POLYSACCHARIDE EXPORT PROTEIN GFCE-RELATED"/>
    <property type="match status" value="1"/>
</dbReference>
<feature type="chain" id="PRO_5021030696" evidence="2">
    <location>
        <begin position="21"/>
        <end position="187"/>
    </location>
</feature>
<dbReference type="Pfam" id="PF02563">
    <property type="entry name" value="Poly_export"/>
    <property type="match status" value="1"/>
</dbReference>
<dbReference type="GO" id="GO:0015159">
    <property type="term" value="F:polysaccharide transmembrane transporter activity"/>
    <property type="evidence" value="ECO:0007669"/>
    <property type="project" value="InterPro"/>
</dbReference>
<dbReference type="OrthoDB" id="9789876at2"/>
<reference evidence="5 6" key="1">
    <citation type="submission" date="2019-03" db="EMBL/GenBank/DDBJ databases">
        <title>Genomic Encyclopedia of Archaeal and Bacterial Type Strains, Phase II (KMG-II): from individual species to whole genera.</title>
        <authorList>
            <person name="Goeker M."/>
        </authorList>
    </citation>
    <scope>NUCLEOTIDE SEQUENCE [LARGE SCALE GENOMIC DNA]</scope>
    <source>
        <strain evidence="5 6">ATCC 25309</strain>
    </source>
</reference>
<evidence type="ECO:0000259" key="3">
    <source>
        <dbReference type="Pfam" id="PF02563"/>
    </source>
</evidence>
<dbReference type="Gene3D" id="3.10.560.10">
    <property type="entry name" value="Outer membrane lipoprotein wza domain like"/>
    <property type="match status" value="1"/>
</dbReference>
<evidence type="ECO:0000256" key="2">
    <source>
        <dbReference type="SAM" id="SignalP"/>
    </source>
</evidence>
<evidence type="ECO:0000256" key="1">
    <source>
        <dbReference type="ARBA" id="ARBA00022729"/>
    </source>
</evidence>
<keyword evidence="6" id="KW-1185">Reference proteome</keyword>
<evidence type="ECO:0000313" key="6">
    <source>
        <dbReference type="Proteomes" id="UP000295662"/>
    </source>
</evidence>
<name>A0A4R7SRV7_9BACT</name>
<proteinExistence type="predicted"/>
<dbReference type="Pfam" id="PF10531">
    <property type="entry name" value="SLBB"/>
    <property type="match status" value="1"/>
</dbReference>
<sequence>MKTFLLILAVAALLMPEAYAQSGELPLRAGDRITISVGAIPDNEVSQIRGVYTVSDNGTINLLHIGEVRANGLKPSALQRSIEQTYISREIYTRPNVLVSIDSVGDATMRQVTVTGVNKPGGVPYQQGMTLSRAIMSAGGPTPFGSMRKVKLLRGGRPPTIHNLSTGIGNPAVDVAVQPDDQIIVPE</sequence>
<dbReference type="AlphaFoldDB" id="A0A4R7SRV7"/>
<protein>
    <submittedName>
        <fullName evidence="5">Polysaccharide export outer membrane protein</fullName>
    </submittedName>
</protein>
<evidence type="ECO:0000313" key="5">
    <source>
        <dbReference type="EMBL" id="TDU81445.1"/>
    </source>
</evidence>
<gene>
    <name evidence="5" type="ORF">EI77_00753</name>
</gene>
<keyword evidence="1 2" id="KW-0732">Signal</keyword>
<dbReference type="EMBL" id="SOCA01000001">
    <property type="protein sequence ID" value="TDU81445.1"/>
    <property type="molecule type" value="Genomic_DNA"/>
</dbReference>
<feature type="domain" description="Polysaccharide export protein N-terminal" evidence="3">
    <location>
        <begin position="24"/>
        <end position="101"/>
    </location>
</feature>
<dbReference type="RefSeq" id="WP_133793395.1">
    <property type="nucleotide sequence ID" value="NZ_SOCA01000001.1"/>
</dbReference>
<dbReference type="PANTHER" id="PTHR33619">
    <property type="entry name" value="POLYSACCHARIDE EXPORT PROTEIN GFCE-RELATED"/>
    <property type="match status" value="1"/>
</dbReference>
<comment type="caution">
    <text evidence="5">The sequence shown here is derived from an EMBL/GenBank/DDBJ whole genome shotgun (WGS) entry which is preliminary data.</text>
</comment>
<dbReference type="Gene3D" id="3.30.1950.10">
    <property type="entry name" value="wza like domain"/>
    <property type="match status" value="1"/>
</dbReference>
<dbReference type="InterPro" id="IPR003715">
    <property type="entry name" value="Poly_export_N"/>
</dbReference>
<feature type="domain" description="Soluble ligand binding" evidence="4">
    <location>
        <begin position="112"/>
        <end position="158"/>
    </location>
</feature>
<accession>A0A4R7SRV7</accession>
<dbReference type="InterPro" id="IPR049712">
    <property type="entry name" value="Poly_export"/>
</dbReference>